<protein>
    <recommendedName>
        <fullName evidence="3">HNH endonuclease</fullName>
    </recommendedName>
</protein>
<evidence type="ECO:0000313" key="2">
    <source>
        <dbReference type="Proteomes" id="UP001237780"/>
    </source>
</evidence>
<dbReference type="Proteomes" id="UP001237780">
    <property type="component" value="Unassembled WGS sequence"/>
</dbReference>
<evidence type="ECO:0008006" key="3">
    <source>
        <dbReference type="Google" id="ProtNLM"/>
    </source>
</evidence>
<reference evidence="1 2" key="1">
    <citation type="submission" date="2023-07" db="EMBL/GenBank/DDBJ databases">
        <title>Comparative genomics of wheat-associated soil bacteria to identify genetic determinants of phenazine resistance.</title>
        <authorList>
            <person name="Mouncey N."/>
        </authorList>
    </citation>
    <scope>NUCLEOTIDE SEQUENCE [LARGE SCALE GENOMIC DNA]</scope>
    <source>
        <strain evidence="1 2">W4I11</strain>
    </source>
</reference>
<dbReference type="EMBL" id="JAUSZT010000003">
    <property type="protein sequence ID" value="MDQ0996878.1"/>
    <property type="molecule type" value="Genomic_DNA"/>
</dbReference>
<sequence>MANSIFTCCVCTKQYPRISPRQKYCTSCRIGIVKEQARSGYARKVGYEVRSAGKEGTCIDCNKSFVRTGGRNQRCGVCLDKYQRDWRSRFNTRYLAEVPLGQTISCTTCGIAIKKSSGTKRFCIECRCAHDAEMARKRAKSYTSRHSARLAKAKAEKRKTDPAYAISNRVSHQMRMALKARKSGRRWESLVGYSLNDLMRHLERQFIRGMSWENRGEWHIDHILPLASFDFSTPECHAFKAAWALTNLRPLWSGENVSKGAKRLFLI</sequence>
<name>A0ABU0SAX5_9HYPH</name>
<proteinExistence type="predicted"/>
<evidence type="ECO:0000313" key="1">
    <source>
        <dbReference type="EMBL" id="MDQ0996878.1"/>
    </source>
</evidence>
<comment type="caution">
    <text evidence="1">The sequence shown here is derived from an EMBL/GenBank/DDBJ whole genome shotgun (WGS) entry which is preliminary data.</text>
</comment>
<gene>
    <name evidence="1" type="ORF">QFZ34_002060</name>
</gene>
<organism evidence="1 2">
    <name type="scientific">Phyllobacterium ifriqiyense</name>
    <dbReference type="NCBI Taxonomy" id="314238"/>
    <lineage>
        <taxon>Bacteria</taxon>
        <taxon>Pseudomonadati</taxon>
        <taxon>Pseudomonadota</taxon>
        <taxon>Alphaproteobacteria</taxon>
        <taxon>Hyphomicrobiales</taxon>
        <taxon>Phyllobacteriaceae</taxon>
        <taxon>Phyllobacterium</taxon>
    </lineage>
</organism>
<keyword evidence="2" id="KW-1185">Reference proteome</keyword>
<accession>A0ABU0SAX5</accession>